<evidence type="ECO:0000313" key="1">
    <source>
        <dbReference type="EMBL" id="VDN35992.1"/>
    </source>
</evidence>
<keyword evidence="2" id="KW-1185">Reference proteome</keyword>
<reference evidence="1 2" key="1">
    <citation type="submission" date="2018-11" db="EMBL/GenBank/DDBJ databases">
        <authorList>
            <consortium name="Pathogen Informatics"/>
        </authorList>
    </citation>
    <scope>NUCLEOTIDE SEQUENCE [LARGE SCALE GENOMIC DNA]</scope>
</reference>
<protein>
    <submittedName>
        <fullName evidence="1">Uncharacterized protein</fullName>
    </submittedName>
</protein>
<name>A0A3P7QVV8_DIBLA</name>
<sequence>MSDVENSTAHSVVDVDPGTLLMIVIDQHGREHETEEVRELSLPGLQIHPSCLVLQREEGLGISQHEAVQYVGSKEWQVIVIESAETVGTQHSSPEKVFSTDTSIQVTKAHLLVHLWHECVQILV</sequence>
<dbReference type="Proteomes" id="UP000281553">
    <property type="component" value="Unassembled WGS sequence"/>
</dbReference>
<dbReference type="OrthoDB" id="6318697at2759"/>
<dbReference type="AlphaFoldDB" id="A0A3P7QVV8"/>
<organism evidence="1 2">
    <name type="scientific">Dibothriocephalus latus</name>
    <name type="common">Fish tapeworm</name>
    <name type="synonym">Diphyllobothrium latum</name>
    <dbReference type="NCBI Taxonomy" id="60516"/>
    <lineage>
        <taxon>Eukaryota</taxon>
        <taxon>Metazoa</taxon>
        <taxon>Spiralia</taxon>
        <taxon>Lophotrochozoa</taxon>
        <taxon>Platyhelminthes</taxon>
        <taxon>Cestoda</taxon>
        <taxon>Eucestoda</taxon>
        <taxon>Diphyllobothriidea</taxon>
        <taxon>Diphyllobothriidae</taxon>
        <taxon>Dibothriocephalus</taxon>
    </lineage>
</organism>
<gene>
    <name evidence="1" type="ORF">DILT_LOCUS16915</name>
</gene>
<evidence type="ECO:0000313" key="2">
    <source>
        <dbReference type="Proteomes" id="UP000281553"/>
    </source>
</evidence>
<proteinExistence type="predicted"/>
<dbReference type="EMBL" id="UYRU01088070">
    <property type="protein sequence ID" value="VDN35992.1"/>
    <property type="molecule type" value="Genomic_DNA"/>
</dbReference>
<accession>A0A3P7QVV8</accession>